<dbReference type="EMBL" id="CADCXU010007337">
    <property type="protein sequence ID" value="CAA9998774.1"/>
    <property type="molecule type" value="Genomic_DNA"/>
</dbReference>
<protein>
    <recommendedName>
        <fullName evidence="3">C2H2-type domain-containing protein</fullName>
    </recommendedName>
</protein>
<organism evidence="4 5">
    <name type="scientific">Nesidiocoris tenuis</name>
    <dbReference type="NCBI Taxonomy" id="355587"/>
    <lineage>
        <taxon>Eukaryota</taxon>
        <taxon>Metazoa</taxon>
        <taxon>Ecdysozoa</taxon>
        <taxon>Arthropoda</taxon>
        <taxon>Hexapoda</taxon>
        <taxon>Insecta</taxon>
        <taxon>Pterygota</taxon>
        <taxon>Neoptera</taxon>
        <taxon>Paraneoptera</taxon>
        <taxon>Hemiptera</taxon>
        <taxon>Heteroptera</taxon>
        <taxon>Panheteroptera</taxon>
        <taxon>Cimicomorpha</taxon>
        <taxon>Miridae</taxon>
        <taxon>Dicyphina</taxon>
        <taxon>Nesidiocoris</taxon>
    </lineage>
</organism>
<keyword evidence="1" id="KW-0479">Metal-binding</keyword>
<feature type="domain" description="C2H2-type" evidence="3">
    <location>
        <begin position="185"/>
        <end position="207"/>
    </location>
</feature>
<feature type="region of interest" description="Disordered" evidence="2">
    <location>
        <begin position="126"/>
        <end position="149"/>
    </location>
</feature>
<evidence type="ECO:0000313" key="4">
    <source>
        <dbReference type="EMBL" id="CAA9998774.1"/>
    </source>
</evidence>
<dbReference type="AlphaFoldDB" id="A0A6H5G8Y7"/>
<evidence type="ECO:0000256" key="1">
    <source>
        <dbReference type="PROSITE-ProRule" id="PRU00042"/>
    </source>
</evidence>
<proteinExistence type="predicted"/>
<dbReference type="Proteomes" id="UP000479000">
    <property type="component" value="Unassembled WGS sequence"/>
</dbReference>
<evidence type="ECO:0000313" key="5">
    <source>
        <dbReference type="Proteomes" id="UP000479000"/>
    </source>
</evidence>
<dbReference type="GO" id="GO:0008270">
    <property type="term" value="F:zinc ion binding"/>
    <property type="evidence" value="ECO:0007669"/>
    <property type="project" value="UniProtKB-KW"/>
</dbReference>
<evidence type="ECO:0000259" key="3">
    <source>
        <dbReference type="PROSITE" id="PS50157"/>
    </source>
</evidence>
<gene>
    <name evidence="4" type="ORF">NTEN_LOCUS5057</name>
</gene>
<sequence>MIRFITRNSSWNFRDLLAESFPLRNVNGNQAKYWGLRLKIVQIEASSPIPSTALSPTTPPPRTKSLAMCYTSTGAALSLPPKKKDIYRPYSLDDRPTLSGQLTYNLGWRPAEEDLSAAHAILDLSASTPALPPPHPPRSDSEGCKSLPPPPSKTIAYTYEAFFVSDGRSKKKSADLSIVDPKQKYTCSECGKQYATSSNLSSSTMNHHEIHGSSDRLSSIQFKFNLMEVMCPLSRSTLTQNQPFTDGIVTMLYNFPIGCGNQKSDHLRDIWILSDVSSGTKVSRTKVSRRKMSSTTKVPSRTEGNCVILAVVPGAVLNPQNLMALILQDFSSLLNIPPPPVAFNFKLQIVHHYK</sequence>
<keyword evidence="1" id="KW-0863">Zinc-finger</keyword>
<dbReference type="InterPro" id="IPR013087">
    <property type="entry name" value="Znf_C2H2_type"/>
</dbReference>
<keyword evidence="1" id="KW-0862">Zinc</keyword>
<name>A0A6H5G8Y7_9HEMI</name>
<dbReference type="PROSITE" id="PS50157">
    <property type="entry name" value="ZINC_FINGER_C2H2_2"/>
    <property type="match status" value="1"/>
</dbReference>
<evidence type="ECO:0000256" key="2">
    <source>
        <dbReference type="SAM" id="MobiDB-lite"/>
    </source>
</evidence>
<dbReference type="OrthoDB" id="5428132at2759"/>
<accession>A0A6H5G8Y7</accession>
<reference evidence="4 5" key="1">
    <citation type="submission" date="2020-02" db="EMBL/GenBank/DDBJ databases">
        <authorList>
            <person name="Ferguson B K."/>
        </authorList>
    </citation>
    <scope>NUCLEOTIDE SEQUENCE [LARGE SCALE GENOMIC DNA]</scope>
</reference>
<keyword evidence="5" id="KW-1185">Reference proteome</keyword>